<evidence type="ECO:0000313" key="3">
    <source>
        <dbReference type="Proteomes" id="UP000000763"/>
    </source>
</evidence>
<name>Q8S5Q1_ORYSJ</name>
<feature type="compositionally biased region" description="Basic and acidic residues" evidence="1">
    <location>
        <begin position="39"/>
        <end position="48"/>
    </location>
</feature>
<gene>
    <name evidence="2" type="primary">OSJNBb0058B20.13</name>
</gene>
<evidence type="ECO:0000256" key="1">
    <source>
        <dbReference type="SAM" id="MobiDB-lite"/>
    </source>
</evidence>
<feature type="region of interest" description="Disordered" evidence="1">
    <location>
        <begin position="32"/>
        <end position="91"/>
    </location>
</feature>
<sequence length="130" mass="12969">MAAAAVAVASPTCPGGFAAALICGRVGPAYRPTVFPNPHHREPARDGVEPSGRSGNGGGAWRSPAHHSSSSSSSAGSSGGSSSGGHIDLHRGRPLSLIDLGRGLSFSVAFPIEPTSFSDEDGARSSSFLG</sequence>
<reference evidence="3" key="1">
    <citation type="journal article" date="2005" name="Nature">
        <title>The map-based sequence of the rice genome.</title>
        <authorList>
            <consortium name="International rice genome sequencing project (IRGSP)"/>
            <person name="Matsumoto T."/>
            <person name="Wu J."/>
            <person name="Kanamori H."/>
            <person name="Katayose Y."/>
            <person name="Fujisawa M."/>
            <person name="Namiki N."/>
            <person name="Mizuno H."/>
            <person name="Yamamoto K."/>
            <person name="Antonio B.A."/>
            <person name="Baba T."/>
            <person name="Sakata K."/>
            <person name="Nagamura Y."/>
            <person name="Aoki H."/>
            <person name="Arikawa K."/>
            <person name="Arita K."/>
            <person name="Bito T."/>
            <person name="Chiden Y."/>
            <person name="Fujitsuka N."/>
            <person name="Fukunaka R."/>
            <person name="Hamada M."/>
            <person name="Harada C."/>
            <person name="Hayashi A."/>
            <person name="Hijishita S."/>
            <person name="Honda M."/>
            <person name="Hosokawa S."/>
            <person name="Ichikawa Y."/>
            <person name="Idonuma A."/>
            <person name="Iijima M."/>
            <person name="Ikeda M."/>
            <person name="Ikeno M."/>
            <person name="Ito K."/>
            <person name="Ito S."/>
            <person name="Ito T."/>
            <person name="Ito Y."/>
            <person name="Ito Y."/>
            <person name="Iwabuchi A."/>
            <person name="Kamiya K."/>
            <person name="Karasawa W."/>
            <person name="Kurita K."/>
            <person name="Katagiri S."/>
            <person name="Kikuta A."/>
            <person name="Kobayashi H."/>
            <person name="Kobayashi N."/>
            <person name="Machita K."/>
            <person name="Maehara T."/>
            <person name="Masukawa M."/>
            <person name="Mizubayashi T."/>
            <person name="Mukai Y."/>
            <person name="Nagasaki H."/>
            <person name="Nagata Y."/>
            <person name="Naito S."/>
            <person name="Nakashima M."/>
            <person name="Nakama Y."/>
            <person name="Nakamichi Y."/>
            <person name="Nakamura M."/>
            <person name="Meguro A."/>
            <person name="Negishi M."/>
            <person name="Ohta I."/>
            <person name="Ohta T."/>
            <person name="Okamoto M."/>
            <person name="Ono N."/>
            <person name="Saji S."/>
            <person name="Sakaguchi M."/>
            <person name="Sakai K."/>
            <person name="Shibata M."/>
            <person name="Shimokawa T."/>
            <person name="Song J."/>
            <person name="Takazaki Y."/>
            <person name="Terasawa K."/>
            <person name="Tsugane M."/>
            <person name="Tsuji K."/>
            <person name="Ueda S."/>
            <person name="Waki K."/>
            <person name="Yamagata H."/>
            <person name="Yamamoto M."/>
            <person name="Yamamoto S."/>
            <person name="Yamane H."/>
            <person name="Yoshiki S."/>
            <person name="Yoshihara R."/>
            <person name="Yukawa K."/>
            <person name="Zhong H."/>
            <person name="Yano M."/>
            <person name="Yuan Q."/>
            <person name="Ouyang S."/>
            <person name="Liu J."/>
            <person name="Jones K.M."/>
            <person name="Gansberger K."/>
            <person name="Moffat K."/>
            <person name="Hill J."/>
            <person name="Bera J."/>
            <person name="Fadrosh D."/>
            <person name="Jin S."/>
            <person name="Johri S."/>
            <person name="Kim M."/>
            <person name="Overton L."/>
            <person name="Reardon M."/>
            <person name="Tsitrin T."/>
            <person name="Vuong H."/>
            <person name="Weaver B."/>
            <person name="Ciecko A."/>
            <person name="Tallon L."/>
            <person name="Jackson J."/>
            <person name="Pai G."/>
            <person name="Aken S.V."/>
            <person name="Utterback T."/>
            <person name="Reidmuller S."/>
            <person name="Feldblyum T."/>
            <person name="Hsiao J."/>
            <person name="Zismann V."/>
            <person name="Iobst S."/>
            <person name="de Vazeille A.R."/>
            <person name="Buell C.R."/>
            <person name="Ying K."/>
            <person name="Li Y."/>
            <person name="Lu T."/>
            <person name="Huang Y."/>
            <person name="Zhao Q."/>
            <person name="Feng Q."/>
            <person name="Zhang L."/>
            <person name="Zhu J."/>
            <person name="Weng Q."/>
            <person name="Mu J."/>
            <person name="Lu Y."/>
            <person name="Fan D."/>
            <person name="Liu Y."/>
            <person name="Guan J."/>
            <person name="Zhang Y."/>
            <person name="Yu S."/>
            <person name="Liu X."/>
            <person name="Zhang Y."/>
            <person name="Hong G."/>
            <person name="Han B."/>
            <person name="Choisne N."/>
            <person name="Demange N."/>
            <person name="Orjeda G."/>
            <person name="Samain S."/>
            <person name="Cattolico L."/>
            <person name="Pelletier E."/>
            <person name="Couloux A."/>
            <person name="Segurens B."/>
            <person name="Wincker P."/>
            <person name="D'Hont A."/>
            <person name="Scarpelli C."/>
            <person name="Weissenbach J."/>
            <person name="Salanoubat M."/>
            <person name="Quetier F."/>
            <person name="Yu Y."/>
            <person name="Kim H.R."/>
            <person name="Rambo T."/>
            <person name="Currie J."/>
            <person name="Collura K."/>
            <person name="Luo M."/>
            <person name="Yang T."/>
            <person name="Ammiraju J.S.S."/>
            <person name="Engler F."/>
            <person name="Soderlund C."/>
            <person name="Wing R.A."/>
            <person name="Palmer L.E."/>
            <person name="de la Bastide M."/>
            <person name="Spiegel L."/>
            <person name="Nascimento L."/>
            <person name="Zutavern T."/>
            <person name="O'Shaughnessy A."/>
            <person name="Dike S."/>
            <person name="Dedhia N."/>
            <person name="Preston R."/>
            <person name="Balija V."/>
            <person name="McCombie W.R."/>
            <person name="Chow T."/>
            <person name="Chen H."/>
            <person name="Chung M."/>
            <person name="Chen C."/>
            <person name="Shaw J."/>
            <person name="Wu H."/>
            <person name="Hsiao K."/>
            <person name="Chao Y."/>
            <person name="Chu M."/>
            <person name="Cheng C."/>
            <person name="Hour A."/>
            <person name="Lee P."/>
            <person name="Lin S."/>
            <person name="Lin Y."/>
            <person name="Liou J."/>
            <person name="Liu S."/>
            <person name="Hsing Y."/>
            <person name="Raghuvanshi S."/>
            <person name="Mohanty A."/>
            <person name="Bharti A.K."/>
            <person name="Gaur A."/>
            <person name="Gupta V."/>
            <person name="Kumar D."/>
            <person name="Ravi V."/>
            <person name="Vij S."/>
            <person name="Kapur A."/>
            <person name="Khurana P."/>
            <person name="Khurana P."/>
            <person name="Khurana J.P."/>
            <person name="Tyagi A.K."/>
            <person name="Gaikwad K."/>
            <person name="Singh A."/>
            <person name="Dalal V."/>
            <person name="Srivastava S."/>
            <person name="Dixit A."/>
            <person name="Pal A.K."/>
            <person name="Ghazi I.A."/>
            <person name="Yadav M."/>
            <person name="Pandit A."/>
            <person name="Bhargava A."/>
            <person name="Sureshbabu K."/>
            <person name="Batra K."/>
            <person name="Sharma T.R."/>
            <person name="Mohapatra T."/>
            <person name="Singh N.K."/>
            <person name="Messing J."/>
            <person name="Nelson A.B."/>
            <person name="Fuks G."/>
            <person name="Kavchok S."/>
            <person name="Keizer G."/>
            <person name="Linton E."/>
            <person name="Llaca V."/>
            <person name="Song R."/>
            <person name="Tanyolac B."/>
            <person name="Young S."/>
            <person name="Ho-Il K."/>
            <person name="Hahn J.H."/>
            <person name="Sangsakoo G."/>
            <person name="Vanavichit A."/>
            <person name="de Mattos Luiz.A.T."/>
            <person name="Zimmer P.D."/>
            <person name="Malone G."/>
            <person name="Dellagostin O."/>
            <person name="de Oliveira A.C."/>
            <person name="Bevan M."/>
            <person name="Bancroft I."/>
            <person name="Minx P."/>
            <person name="Cordum H."/>
            <person name="Wilson R."/>
            <person name="Cheng Z."/>
            <person name="Jin W."/>
            <person name="Jiang J."/>
            <person name="Leong S.A."/>
            <person name="Iwama H."/>
            <person name="Gojobori T."/>
            <person name="Itoh T."/>
            <person name="Niimura Y."/>
            <person name="Fujii Y."/>
            <person name="Habara T."/>
            <person name="Sakai H."/>
            <person name="Sato Y."/>
            <person name="Wilson G."/>
            <person name="Kumar K."/>
            <person name="McCouch S."/>
            <person name="Juretic N."/>
            <person name="Hoen D."/>
            <person name="Wright S."/>
            <person name="Bruskiewich R."/>
            <person name="Bureau T."/>
            <person name="Miyao A."/>
            <person name="Hirochika H."/>
            <person name="Nishikawa T."/>
            <person name="Kadowaki K."/>
            <person name="Sugiura M."/>
            <person name="Burr B."/>
            <person name="Sasaki T."/>
        </authorList>
    </citation>
    <scope>NUCLEOTIDE SEQUENCE [LARGE SCALE GENOMIC DNA]</scope>
    <source>
        <strain evidence="3">cv. Nipponbare</strain>
    </source>
</reference>
<dbReference type="Proteomes" id="UP000000763">
    <property type="component" value="Chromosome 10"/>
</dbReference>
<organism evidence="2 3">
    <name type="scientific">Oryza sativa subsp. japonica</name>
    <name type="common">Rice</name>
    <dbReference type="NCBI Taxonomy" id="39947"/>
    <lineage>
        <taxon>Eukaryota</taxon>
        <taxon>Viridiplantae</taxon>
        <taxon>Streptophyta</taxon>
        <taxon>Embryophyta</taxon>
        <taxon>Tracheophyta</taxon>
        <taxon>Spermatophyta</taxon>
        <taxon>Magnoliopsida</taxon>
        <taxon>Liliopsida</taxon>
        <taxon>Poales</taxon>
        <taxon>Poaceae</taxon>
        <taxon>BOP clade</taxon>
        <taxon>Oryzoideae</taxon>
        <taxon>Oryzeae</taxon>
        <taxon>Oryzinae</taxon>
        <taxon>Oryza</taxon>
        <taxon>Oryza sativa</taxon>
    </lineage>
</organism>
<reference evidence="3" key="2">
    <citation type="journal article" date="2008" name="Nucleic Acids Res.">
        <title>The rice annotation project database (RAP-DB): 2008 update.</title>
        <authorList>
            <consortium name="The rice annotation project (RAP)"/>
        </authorList>
    </citation>
    <scope>GENOME REANNOTATION</scope>
    <source>
        <strain evidence="3">cv. Nipponbare</strain>
    </source>
</reference>
<proteinExistence type="predicted"/>
<accession>Q8S5Q1</accession>
<dbReference type="AlphaFoldDB" id="Q8S5Q1"/>
<dbReference type="EMBL" id="AC108884">
    <property type="protein sequence ID" value="AAM01131.1"/>
    <property type="molecule type" value="Genomic_DNA"/>
</dbReference>
<evidence type="ECO:0000313" key="2">
    <source>
        <dbReference type="EMBL" id="AAM01131.1"/>
    </source>
</evidence>
<protein>
    <submittedName>
        <fullName evidence="2">Uncharacterized protein</fullName>
    </submittedName>
</protein>